<name>A0A4Z1E4T9_9HELO</name>
<evidence type="ECO:0000313" key="2">
    <source>
        <dbReference type="EMBL" id="TGO07125.1"/>
    </source>
</evidence>
<evidence type="ECO:0000313" key="3">
    <source>
        <dbReference type="Proteomes" id="UP000297777"/>
    </source>
</evidence>
<comment type="caution">
    <text evidence="2">The sequence shown here is derived from an EMBL/GenBank/DDBJ whole genome shotgun (WGS) entry which is preliminary data.</text>
</comment>
<organism evidence="2 3">
    <name type="scientific">Botrytis tulipae</name>
    <dbReference type="NCBI Taxonomy" id="87230"/>
    <lineage>
        <taxon>Eukaryota</taxon>
        <taxon>Fungi</taxon>
        <taxon>Dikarya</taxon>
        <taxon>Ascomycota</taxon>
        <taxon>Pezizomycotina</taxon>
        <taxon>Leotiomycetes</taxon>
        <taxon>Helotiales</taxon>
        <taxon>Sclerotiniaceae</taxon>
        <taxon>Botrytis</taxon>
    </lineage>
</organism>
<keyword evidence="3" id="KW-1185">Reference proteome</keyword>
<evidence type="ECO:0000256" key="1">
    <source>
        <dbReference type="SAM" id="MobiDB-lite"/>
    </source>
</evidence>
<proteinExistence type="predicted"/>
<dbReference type="AlphaFoldDB" id="A0A4Z1E4T9"/>
<accession>A0A4Z1E4T9</accession>
<protein>
    <submittedName>
        <fullName evidence="2">Uncharacterized protein</fullName>
    </submittedName>
</protein>
<gene>
    <name evidence="2" type="ORF">BTUL_0321g00080</name>
</gene>
<feature type="region of interest" description="Disordered" evidence="1">
    <location>
        <begin position="1"/>
        <end position="24"/>
    </location>
</feature>
<dbReference type="EMBL" id="PQXH01000319">
    <property type="protein sequence ID" value="TGO07125.1"/>
    <property type="molecule type" value="Genomic_DNA"/>
</dbReference>
<reference evidence="2 3" key="1">
    <citation type="submission" date="2017-12" db="EMBL/GenBank/DDBJ databases">
        <title>Comparative genomics of Botrytis spp.</title>
        <authorList>
            <person name="Valero-Jimenez C.A."/>
            <person name="Tapia P."/>
            <person name="Veloso J."/>
            <person name="Silva-Moreno E."/>
            <person name="Staats M."/>
            <person name="Valdes J.H."/>
            <person name="Van Kan J.A.L."/>
        </authorList>
    </citation>
    <scope>NUCLEOTIDE SEQUENCE [LARGE SCALE GENOMIC DNA]</scope>
    <source>
        <strain evidence="2 3">Bt9001</strain>
    </source>
</reference>
<dbReference type="Proteomes" id="UP000297777">
    <property type="component" value="Unassembled WGS sequence"/>
</dbReference>
<sequence>MLERKQPNERNNINNLLPFSDEQETNFNPTDEPLRISTSCKKILSILEIVNDAHPERQLQLNASIAGEFLAEIVEHIDTKKHLVQTIVYLTKERLPEKYVGDFLKEIVSKDLRSRYKREEVVAIQEDLRALNEFPEAIFIQLLSPKETEILPSSLPIHRPIFSTSKIISVPPTSGSDNHKDFIQRYQITFKNESLIPTGDCKWLQYCDESGVKFLHNHGSGYHNSRIGSGFMVILEAAHQSILGISSLTRQPITLDSLAVKSVCYQPLRFDQSIDREELIKLLYAIDRSFENFSVGLSTYPLSIDHIYLELALLIGKEMALCFGHKFSVTGDVMGVWPGRDCMTNLGIGKPQGKWLNLFEFGKEWKVITLQDRIAQLEGDQKFTTIL</sequence>